<evidence type="ECO:0000313" key="3">
    <source>
        <dbReference type="Proteomes" id="UP000176581"/>
    </source>
</evidence>
<accession>A0A1F8FQR0</accession>
<feature type="transmembrane region" description="Helical" evidence="1">
    <location>
        <begin position="12"/>
        <end position="36"/>
    </location>
</feature>
<protein>
    <recommendedName>
        <fullName evidence="4">Cell division protein FtsL</fullName>
    </recommendedName>
</protein>
<keyword evidence="1" id="KW-0472">Membrane</keyword>
<evidence type="ECO:0008006" key="4">
    <source>
        <dbReference type="Google" id="ProtNLM"/>
    </source>
</evidence>
<sequence length="106" mass="11627">MKQKIYNTTTLNYTGIGVLNVFLLAAAVFLIMYFVIISNVITASNYGIRLLKEELSGLTEMNGILTAQKLSVEDSSAILNFAQAHHMVEVAHVTHIFESGNVALKP</sequence>
<keyword evidence="1" id="KW-0812">Transmembrane</keyword>
<evidence type="ECO:0000313" key="2">
    <source>
        <dbReference type="EMBL" id="OGN14689.1"/>
    </source>
</evidence>
<name>A0A1F8FQR0_9BACT</name>
<proteinExistence type="predicted"/>
<gene>
    <name evidence="2" type="ORF">A3J47_00415</name>
</gene>
<dbReference type="AlphaFoldDB" id="A0A1F8FQR0"/>
<evidence type="ECO:0000256" key="1">
    <source>
        <dbReference type="SAM" id="Phobius"/>
    </source>
</evidence>
<reference evidence="2 3" key="1">
    <citation type="journal article" date="2016" name="Nat. Commun.">
        <title>Thousands of microbial genomes shed light on interconnected biogeochemical processes in an aquifer system.</title>
        <authorList>
            <person name="Anantharaman K."/>
            <person name="Brown C.T."/>
            <person name="Hug L.A."/>
            <person name="Sharon I."/>
            <person name="Castelle C.J."/>
            <person name="Probst A.J."/>
            <person name="Thomas B.C."/>
            <person name="Singh A."/>
            <person name="Wilkins M.J."/>
            <person name="Karaoz U."/>
            <person name="Brodie E.L."/>
            <person name="Williams K.H."/>
            <person name="Hubbard S.S."/>
            <person name="Banfield J.F."/>
        </authorList>
    </citation>
    <scope>NUCLEOTIDE SEQUENCE [LARGE SCALE GENOMIC DNA]</scope>
</reference>
<comment type="caution">
    <text evidence="2">The sequence shown here is derived from an EMBL/GenBank/DDBJ whole genome shotgun (WGS) entry which is preliminary data.</text>
</comment>
<keyword evidence="1" id="KW-1133">Transmembrane helix</keyword>
<dbReference type="EMBL" id="MGJV01000022">
    <property type="protein sequence ID" value="OGN14689.1"/>
    <property type="molecule type" value="Genomic_DNA"/>
</dbReference>
<organism evidence="2 3">
    <name type="scientific">Candidatus Yanofskybacteria bacterium RIFCSPHIGHO2_02_FULL_43_22</name>
    <dbReference type="NCBI Taxonomy" id="1802681"/>
    <lineage>
        <taxon>Bacteria</taxon>
        <taxon>Candidatus Yanofskyibacteriota</taxon>
    </lineage>
</organism>
<dbReference type="Proteomes" id="UP000176581">
    <property type="component" value="Unassembled WGS sequence"/>
</dbReference>